<dbReference type="AlphaFoldDB" id="A0A8S1QTY2"/>
<name>A0A8S1QTY2_9CILI</name>
<comment type="caution">
    <text evidence="3">The sequence shown here is derived from an EMBL/GenBank/DDBJ whole genome shotgun (WGS) entry which is preliminary data.</text>
</comment>
<dbReference type="FunFam" id="1.10.510.10:FF:001175">
    <property type="entry name" value="Uncharacterized protein"/>
    <property type="match status" value="1"/>
</dbReference>
<evidence type="ECO:0000259" key="2">
    <source>
        <dbReference type="PROSITE" id="PS50011"/>
    </source>
</evidence>
<feature type="region of interest" description="Disordered" evidence="1">
    <location>
        <begin position="388"/>
        <end position="509"/>
    </location>
</feature>
<accession>A0A8S1QTY2</accession>
<dbReference type="FunFam" id="3.30.200.20:FF:000683">
    <property type="entry name" value="Uncharacterized protein"/>
    <property type="match status" value="1"/>
</dbReference>
<dbReference type="PANTHER" id="PTHR44167">
    <property type="entry name" value="OVARIAN-SPECIFIC SERINE/THREONINE-PROTEIN KINASE LOK-RELATED"/>
    <property type="match status" value="1"/>
</dbReference>
<dbReference type="PROSITE" id="PS50011">
    <property type="entry name" value="PROTEIN_KINASE_DOM"/>
    <property type="match status" value="1"/>
</dbReference>
<organism evidence="3 4">
    <name type="scientific">Paramecium sonneborni</name>
    <dbReference type="NCBI Taxonomy" id="65129"/>
    <lineage>
        <taxon>Eukaryota</taxon>
        <taxon>Sar</taxon>
        <taxon>Alveolata</taxon>
        <taxon>Ciliophora</taxon>
        <taxon>Intramacronucleata</taxon>
        <taxon>Oligohymenophorea</taxon>
        <taxon>Peniculida</taxon>
        <taxon>Parameciidae</taxon>
        <taxon>Paramecium</taxon>
    </lineage>
</organism>
<gene>
    <name evidence="3" type="ORF">PSON_ATCC_30995.1.T1150158</name>
</gene>
<dbReference type="GO" id="GO:0005737">
    <property type="term" value="C:cytoplasm"/>
    <property type="evidence" value="ECO:0007669"/>
    <property type="project" value="TreeGrafter"/>
</dbReference>
<dbReference type="InterPro" id="IPR000719">
    <property type="entry name" value="Prot_kinase_dom"/>
</dbReference>
<dbReference type="PANTHER" id="PTHR44167:SF18">
    <property type="entry name" value="PROTEIN KINASE DOMAIN-CONTAINING PROTEIN"/>
    <property type="match status" value="1"/>
</dbReference>
<dbReference type="SMART" id="SM00220">
    <property type="entry name" value="S_TKc"/>
    <property type="match status" value="1"/>
</dbReference>
<feature type="compositionally biased region" description="Polar residues" evidence="1">
    <location>
        <begin position="477"/>
        <end position="494"/>
    </location>
</feature>
<dbReference type="GO" id="GO:0005634">
    <property type="term" value="C:nucleus"/>
    <property type="evidence" value="ECO:0007669"/>
    <property type="project" value="TreeGrafter"/>
</dbReference>
<dbReference type="InterPro" id="IPR008271">
    <property type="entry name" value="Ser/Thr_kinase_AS"/>
</dbReference>
<evidence type="ECO:0000256" key="1">
    <source>
        <dbReference type="SAM" id="MobiDB-lite"/>
    </source>
</evidence>
<dbReference type="Proteomes" id="UP000692954">
    <property type="component" value="Unassembled WGS sequence"/>
</dbReference>
<feature type="domain" description="Protein kinase" evidence="2">
    <location>
        <begin position="112"/>
        <end position="376"/>
    </location>
</feature>
<keyword evidence="4" id="KW-1185">Reference proteome</keyword>
<reference evidence="3" key="1">
    <citation type="submission" date="2021-01" db="EMBL/GenBank/DDBJ databases">
        <authorList>
            <consortium name="Genoscope - CEA"/>
            <person name="William W."/>
        </authorList>
    </citation>
    <scope>NUCLEOTIDE SEQUENCE</scope>
</reference>
<proteinExistence type="predicted"/>
<evidence type="ECO:0000313" key="4">
    <source>
        <dbReference type="Proteomes" id="UP000692954"/>
    </source>
</evidence>
<dbReference type="EMBL" id="CAJJDN010000115">
    <property type="protein sequence ID" value="CAD8117970.1"/>
    <property type="molecule type" value="Genomic_DNA"/>
</dbReference>
<dbReference type="OrthoDB" id="1668230at2759"/>
<dbReference type="Pfam" id="PF00069">
    <property type="entry name" value="Pkinase"/>
    <property type="match status" value="1"/>
</dbReference>
<sequence length="540" mass="62669">MQSKSQINYETASFHTICQRKHLLKDITYFLYIIDDTMILTNELESQQPKYQLQLNLETKICLSIEKDRQLSQFGFEYKGSIKYFVGKDEELRKLKFHLRNRVMFKDVSDFYQPLKLLGKGGSSKVYLVVDKDNKQDYASKCVEKRYLKEDGGFQALFNEINLMATLDHDSVVKLEEVYEGENTFYLILEHLKGNSLHELISRGQIGQLSWDQIKSILWQILTGVARMHQLDIMHRDLKPENIMFKEVNQITGLRIVDFGLATHTQVSIYPFPKCGTPGYVAPEIANLKDLSFKYDKICDLFSVGCIFYKLITQKDLFPGNDYHEILKLNKKCIINLDNLSIYRTPQAAMELIQMMLQIDPQQRITASQALDHPFFSGGFTDRKLKFQSQKKGPGQGQGKLWSTSTFRMEKSDKLQLPEIKQKTRPKDEDEVEDEKIKIKVPVMNSPRLAQHAKRKNLALNDGSPTENPKKSAFKKFSTQEFDQQSPDTNSPDSARQHPTLIINNSPKLVQSQTLKRKFTYKNYQQHQAIYEVEDEQKNQ</sequence>
<dbReference type="PROSITE" id="PS00108">
    <property type="entry name" value="PROTEIN_KINASE_ST"/>
    <property type="match status" value="1"/>
</dbReference>
<protein>
    <recommendedName>
        <fullName evidence="2">Protein kinase domain-containing protein</fullName>
    </recommendedName>
</protein>
<dbReference type="GO" id="GO:0005524">
    <property type="term" value="F:ATP binding"/>
    <property type="evidence" value="ECO:0007669"/>
    <property type="project" value="InterPro"/>
</dbReference>
<dbReference type="GO" id="GO:0044773">
    <property type="term" value="P:mitotic DNA damage checkpoint signaling"/>
    <property type="evidence" value="ECO:0007669"/>
    <property type="project" value="TreeGrafter"/>
</dbReference>
<evidence type="ECO:0000313" key="3">
    <source>
        <dbReference type="EMBL" id="CAD8117970.1"/>
    </source>
</evidence>
<feature type="compositionally biased region" description="Basic and acidic residues" evidence="1">
    <location>
        <begin position="408"/>
        <end position="428"/>
    </location>
</feature>
<dbReference type="GO" id="GO:0004674">
    <property type="term" value="F:protein serine/threonine kinase activity"/>
    <property type="evidence" value="ECO:0007669"/>
    <property type="project" value="TreeGrafter"/>
</dbReference>